<gene>
    <name evidence="1" type="ORF">Tco_1058729</name>
</gene>
<dbReference type="Proteomes" id="UP001151760">
    <property type="component" value="Unassembled WGS sequence"/>
</dbReference>
<proteinExistence type="predicted"/>
<sequence length="125" mass="14011">MTDRRMIPLRTFWNKESVIVVEGEGLGIGQTEDQHLLSHGEVGERVVGVLQMSFLEGAPSSLVGCTNIEANKDTVFPATLGSNVHNIVEYYGLTDIRKLFATNVVKKLLTYSESMIEWELRLRKS</sequence>
<evidence type="ECO:0000313" key="1">
    <source>
        <dbReference type="EMBL" id="GJT84387.1"/>
    </source>
</evidence>
<keyword evidence="2" id="KW-1185">Reference proteome</keyword>
<name>A0ABQ5HAU4_9ASTR</name>
<organism evidence="1 2">
    <name type="scientific">Tanacetum coccineum</name>
    <dbReference type="NCBI Taxonomy" id="301880"/>
    <lineage>
        <taxon>Eukaryota</taxon>
        <taxon>Viridiplantae</taxon>
        <taxon>Streptophyta</taxon>
        <taxon>Embryophyta</taxon>
        <taxon>Tracheophyta</taxon>
        <taxon>Spermatophyta</taxon>
        <taxon>Magnoliopsida</taxon>
        <taxon>eudicotyledons</taxon>
        <taxon>Gunneridae</taxon>
        <taxon>Pentapetalae</taxon>
        <taxon>asterids</taxon>
        <taxon>campanulids</taxon>
        <taxon>Asterales</taxon>
        <taxon>Asteraceae</taxon>
        <taxon>Asteroideae</taxon>
        <taxon>Anthemideae</taxon>
        <taxon>Anthemidinae</taxon>
        <taxon>Tanacetum</taxon>
    </lineage>
</organism>
<protein>
    <submittedName>
        <fullName evidence="1">Uncharacterized protein</fullName>
    </submittedName>
</protein>
<reference evidence="1" key="1">
    <citation type="journal article" date="2022" name="Int. J. Mol. Sci.">
        <title>Draft Genome of Tanacetum Coccineum: Genomic Comparison of Closely Related Tanacetum-Family Plants.</title>
        <authorList>
            <person name="Yamashiro T."/>
            <person name="Shiraishi A."/>
            <person name="Nakayama K."/>
            <person name="Satake H."/>
        </authorList>
    </citation>
    <scope>NUCLEOTIDE SEQUENCE</scope>
</reference>
<reference evidence="1" key="2">
    <citation type="submission" date="2022-01" db="EMBL/GenBank/DDBJ databases">
        <authorList>
            <person name="Yamashiro T."/>
            <person name="Shiraishi A."/>
            <person name="Satake H."/>
            <person name="Nakayama K."/>
        </authorList>
    </citation>
    <scope>NUCLEOTIDE SEQUENCE</scope>
</reference>
<comment type="caution">
    <text evidence="1">The sequence shown here is derived from an EMBL/GenBank/DDBJ whole genome shotgun (WGS) entry which is preliminary data.</text>
</comment>
<dbReference type="EMBL" id="BQNB010019353">
    <property type="protein sequence ID" value="GJT84387.1"/>
    <property type="molecule type" value="Genomic_DNA"/>
</dbReference>
<accession>A0ABQ5HAU4</accession>
<evidence type="ECO:0000313" key="2">
    <source>
        <dbReference type="Proteomes" id="UP001151760"/>
    </source>
</evidence>